<accession>A0ABW8TCJ7</accession>
<dbReference type="InterPro" id="IPR004670">
    <property type="entry name" value="NhaA"/>
</dbReference>
<dbReference type="Pfam" id="PF06965">
    <property type="entry name" value="Na_H_antiport_1"/>
    <property type="match status" value="1"/>
</dbReference>
<keyword evidence="7 9" id="KW-0472">Membrane</keyword>
<evidence type="ECO:0000256" key="5">
    <source>
        <dbReference type="ARBA" id="ARBA00022989"/>
    </source>
</evidence>
<dbReference type="Proteomes" id="UP001623592">
    <property type="component" value="Unassembled WGS sequence"/>
</dbReference>
<evidence type="ECO:0000256" key="1">
    <source>
        <dbReference type="ARBA" id="ARBA00004429"/>
    </source>
</evidence>
<feature type="transmembrane region" description="Helical" evidence="9">
    <location>
        <begin position="189"/>
        <end position="205"/>
    </location>
</feature>
<keyword evidence="11" id="KW-1185">Reference proteome</keyword>
<feature type="transmembrane region" description="Helical" evidence="9">
    <location>
        <begin position="160"/>
        <end position="183"/>
    </location>
</feature>
<dbReference type="RefSeq" id="WP_406786745.1">
    <property type="nucleotide sequence ID" value="NZ_JBJIAA010000004.1"/>
</dbReference>
<comment type="catalytic activity">
    <reaction evidence="9">
        <text>Na(+)(in) + 2 H(+)(out) = Na(+)(out) + 2 H(+)(in)</text>
        <dbReference type="Rhea" id="RHEA:29251"/>
        <dbReference type="ChEBI" id="CHEBI:15378"/>
        <dbReference type="ChEBI" id="CHEBI:29101"/>
    </reaction>
</comment>
<dbReference type="NCBIfam" id="NF007111">
    <property type="entry name" value="PRK09560.1"/>
    <property type="match status" value="1"/>
</dbReference>
<keyword evidence="9" id="KW-0813">Transport</keyword>
<comment type="caution">
    <text evidence="10">The sequence shown here is derived from an EMBL/GenBank/DDBJ whole genome shotgun (WGS) entry which is preliminary data.</text>
</comment>
<keyword evidence="8 9" id="KW-0739">Sodium transport</keyword>
<dbReference type="NCBIfam" id="NF007112">
    <property type="entry name" value="PRK09561.1"/>
    <property type="match status" value="1"/>
</dbReference>
<feature type="transmembrane region" description="Helical" evidence="9">
    <location>
        <begin position="340"/>
        <end position="361"/>
    </location>
</feature>
<dbReference type="PANTHER" id="PTHR30341">
    <property type="entry name" value="SODIUM ION/PROTON ANTIPORTER NHAA-RELATED"/>
    <property type="match status" value="1"/>
</dbReference>
<feature type="transmembrane region" description="Helical" evidence="9">
    <location>
        <begin position="21"/>
        <end position="41"/>
    </location>
</feature>
<reference evidence="10 11" key="1">
    <citation type="submission" date="2024-11" db="EMBL/GenBank/DDBJ databases">
        <authorList>
            <person name="Heng Y.C."/>
            <person name="Lim A.C.H."/>
            <person name="Lee J.K.Y."/>
            <person name="Kittelmann S."/>
        </authorList>
    </citation>
    <scope>NUCLEOTIDE SEQUENCE [LARGE SCALE GENOMIC DNA]</scope>
    <source>
        <strain evidence="10 11">WILCCON 0114</strain>
    </source>
</reference>
<comment type="subcellular location">
    <subcellularLocation>
        <location evidence="1">Cell inner membrane</location>
        <topology evidence="1">Multi-pass membrane protein</topology>
    </subcellularLocation>
    <subcellularLocation>
        <location evidence="9">Cell membrane</location>
        <topology evidence="9">Multi-pass membrane protein</topology>
    </subcellularLocation>
</comment>
<feature type="transmembrane region" description="Helical" evidence="9">
    <location>
        <begin position="264"/>
        <end position="289"/>
    </location>
</feature>
<evidence type="ECO:0000313" key="10">
    <source>
        <dbReference type="EMBL" id="MFL0250081.1"/>
    </source>
</evidence>
<evidence type="ECO:0000313" key="11">
    <source>
        <dbReference type="Proteomes" id="UP001623592"/>
    </source>
</evidence>
<keyword evidence="4 9" id="KW-0812">Transmembrane</keyword>
<comment type="function">
    <text evidence="9">Na(+)/H(+) antiporter that extrudes sodium in exchange for external protons.</text>
</comment>
<evidence type="ECO:0000256" key="8">
    <source>
        <dbReference type="ARBA" id="ARBA00023201"/>
    </source>
</evidence>
<dbReference type="Gene3D" id="1.20.1530.10">
    <property type="entry name" value="Na+/H+ antiporter like domain"/>
    <property type="match status" value="1"/>
</dbReference>
<feature type="transmembrane region" description="Helical" evidence="9">
    <location>
        <begin position="61"/>
        <end position="82"/>
    </location>
</feature>
<evidence type="ECO:0000256" key="7">
    <source>
        <dbReference type="ARBA" id="ARBA00023136"/>
    </source>
</evidence>
<keyword evidence="3 9" id="KW-1003">Cell membrane</keyword>
<feature type="transmembrane region" description="Helical" evidence="9">
    <location>
        <begin position="212"/>
        <end position="229"/>
    </location>
</feature>
<sequence length="398" mass="43455">MKSKRANVIINMFKDFFNKEASSGIILIICAVAAVIISNSNLHYNYEELFHANLTLGVYKLYISMSLLHWINDGLMVVFFLLVGMEIKREVLIGELKSVKKVILPVGAAIGGMIVPALIYLITNFGERTVNGWGIPMATDIAFALGIISIVGNKKAPKGIAVFLTALAIVDDLGSIIVIAVFYTNNIQWISLLAAAIVFILLITANKLKVRYISFFIILGFVLWLFLLRSGVHPTIAGVILGMCIPLGKSRVEAQESTTYKFEHFLNLLSAYFIMPIFAFANSGVVINAGSFRRLITSSVSCGIILGLFLGKQLGIFGVSYFLIKFKLANLPSRVSMKHIYGASVLGGIGFTMSLFVSSLSFSSEAYLNDAKVAIMVVSIIASVFGILIFKFIGTKNE</sequence>
<dbReference type="PANTHER" id="PTHR30341:SF0">
    <property type="entry name" value="NA(+)_H(+) ANTIPORTER NHAA"/>
    <property type="match status" value="1"/>
</dbReference>
<evidence type="ECO:0000256" key="2">
    <source>
        <dbReference type="ARBA" id="ARBA00022449"/>
    </source>
</evidence>
<dbReference type="HAMAP" id="MF_01844">
    <property type="entry name" value="NhaA"/>
    <property type="match status" value="1"/>
</dbReference>
<feature type="transmembrane region" description="Helical" evidence="9">
    <location>
        <begin position="373"/>
        <end position="393"/>
    </location>
</feature>
<keyword evidence="2 9" id="KW-0050">Antiport</keyword>
<evidence type="ECO:0000256" key="6">
    <source>
        <dbReference type="ARBA" id="ARBA00023053"/>
    </source>
</evidence>
<dbReference type="NCBIfam" id="TIGR00773">
    <property type="entry name" value="NhaA"/>
    <property type="match status" value="1"/>
</dbReference>
<protein>
    <recommendedName>
        <fullName evidence="9">Na(+)/H(+) antiporter NhaA</fullName>
    </recommendedName>
    <alternativeName>
        <fullName evidence="9">Sodium/proton antiporter NhaA</fullName>
    </alternativeName>
</protein>
<evidence type="ECO:0000256" key="9">
    <source>
        <dbReference type="HAMAP-Rule" id="MF_01844"/>
    </source>
</evidence>
<feature type="transmembrane region" description="Helical" evidence="9">
    <location>
        <begin position="102"/>
        <end position="122"/>
    </location>
</feature>
<keyword evidence="6 9" id="KW-0915">Sodium</keyword>
<dbReference type="EMBL" id="JBJIAA010000004">
    <property type="protein sequence ID" value="MFL0250081.1"/>
    <property type="molecule type" value="Genomic_DNA"/>
</dbReference>
<proteinExistence type="inferred from homology"/>
<keyword evidence="9" id="KW-0406">Ion transport</keyword>
<name>A0ABW8TCJ7_9CLOT</name>
<feature type="transmembrane region" description="Helical" evidence="9">
    <location>
        <begin position="134"/>
        <end position="153"/>
    </location>
</feature>
<evidence type="ECO:0000256" key="3">
    <source>
        <dbReference type="ARBA" id="ARBA00022475"/>
    </source>
</evidence>
<organism evidence="10 11">
    <name type="scientific">Clostridium neuense</name>
    <dbReference type="NCBI Taxonomy" id="1728934"/>
    <lineage>
        <taxon>Bacteria</taxon>
        <taxon>Bacillati</taxon>
        <taxon>Bacillota</taxon>
        <taxon>Clostridia</taxon>
        <taxon>Eubacteriales</taxon>
        <taxon>Clostridiaceae</taxon>
        <taxon>Clostridium</taxon>
    </lineage>
</organism>
<keyword evidence="5 9" id="KW-1133">Transmembrane helix</keyword>
<evidence type="ECO:0000256" key="4">
    <source>
        <dbReference type="ARBA" id="ARBA00022692"/>
    </source>
</evidence>
<dbReference type="InterPro" id="IPR023171">
    <property type="entry name" value="Na/H_antiporter_dom_sf"/>
</dbReference>
<gene>
    <name evidence="9 10" type="primary">nhaA</name>
    <name evidence="10" type="ORF">ACJDT4_06565</name>
</gene>
<feature type="transmembrane region" description="Helical" evidence="9">
    <location>
        <begin position="295"/>
        <end position="319"/>
    </location>
</feature>
<comment type="similarity">
    <text evidence="9">Belongs to the NhaA Na(+)/H(+) (TC 2.A.33) antiporter family.</text>
</comment>